<dbReference type="EMBL" id="DVMO01000029">
    <property type="protein sequence ID" value="HIU27100.1"/>
    <property type="molecule type" value="Genomic_DNA"/>
</dbReference>
<dbReference type="InterPro" id="IPR036390">
    <property type="entry name" value="WH_DNA-bd_sf"/>
</dbReference>
<accession>A0A9D1I524</accession>
<keyword evidence="3" id="KW-0804">Transcription</keyword>
<keyword evidence="1" id="KW-0805">Transcription regulation</keyword>
<dbReference type="InterPro" id="IPR036388">
    <property type="entry name" value="WH-like_DNA-bd_sf"/>
</dbReference>
<proteinExistence type="predicted"/>
<dbReference type="Pfam" id="PF07729">
    <property type="entry name" value="FCD"/>
    <property type="match status" value="1"/>
</dbReference>
<dbReference type="PANTHER" id="PTHR43537">
    <property type="entry name" value="TRANSCRIPTIONAL REGULATOR, GNTR FAMILY"/>
    <property type="match status" value="1"/>
</dbReference>
<gene>
    <name evidence="5" type="ORF">IAD16_01805</name>
</gene>
<dbReference type="GO" id="GO:0003700">
    <property type="term" value="F:DNA-binding transcription factor activity"/>
    <property type="evidence" value="ECO:0007669"/>
    <property type="project" value="InterPro"/>
</dbReference>
<dbReference type="AlphaFoldDB" id="A0A9D1I524"/>
<dbReference type="SUPFAM" id="SSF46785">
    <property type="entry name" value="Winged helix' DNA-binding domain"/>
    <property type="match status" value="1"/>
</dbReference>
<dbReference type="InterPro" id="IPR011711">
    <property type="entry name" value="GntR_C"/>
</dbReference>
<dbReference type="SMART" id="SM00895">
    <property type="entry name" value="FCD"/>
    <property type="match status" value="1"/>
</dbReference>
<dbReference type="Gene3D" id="1.20.120.530">
    <property type="entry name" value="GntR ligand-binding domain-like"/>
    <property type="match status" value="1"/>
</dbReference>
<dbReference type="Pfam" id="PF00392">
    <property type="entry name" value="GntR"/>
    <property type="match status" value="1"/>
</dbReference>
<dbReference type="InterPro" id="IPR000524">
    <property type="entry name" value="Tscrpt_reg_HTH_GntR"/>
</dbReference>
<reference evidence="5" key="1">
    <citation type="submission" date="2020-10" db="EMBL/GenBank/DDBJ databases">
        <authorList>
            <person name="Gilroy R."/>
        </authorList>
    </citation>
    <scope>NUCLEOTIDE SEQUENCE</scope>
    <source>
        <strain evidence="5">11300</strain>
    </source>
</reference>
<comment type="caution">
    <text evidence="5">The sequence shown here is derived from an EMBL/GenBank/DDBJ whole genome shotgun (WGS) entry which is preliminary data.</text>
</comment>
<evidence type="ECO:0000256" key="3">
    <source>
        <dbReference type="ARBA" id="ARBA00023163"/>
    </source>
</evidence>
<evidence type="ECO:0000259" key="4">
    <source>
        <dbReference type="PROSITE" id="PS50949"/>
    </source>
</evidence>
<keyword evidence="2" id="KW-0238">DNA-binding</keyword>
<dbReference type="PANTHER" id="PTHR43537:SF24">
    <property type="entry name" value="GLUCONATE OPERON TRANSCRIPTIONAL REPRESSOR"/>
    <property type="match status" value="1"/>
</dbReference>
<name>A0A9D1I524_9FIRM</name>
<dbReference type="SMART" id="SM00345">
    <property type="entry name" value="HTH_GNTR"/>
    <property type="match status" value="1"/>
</dbReference>
<reference evidence="5" key="2">
    <citation type="journal article" date="2021" name="PeerJ">
        <title>Extensive microbial diversity within the chicken gut microbiome revealed by metagenomics and culture.</title>
        <authorList>
            <person name="Gilroy R."/>
            <person name="Ravi A."/>
            <person name="Getino M."/>
            <person name="Pursley I."/>
            <person name="Horton D.L."/>
            <person name="Alikhan N.F."/>
            <person name="Baker D."/>
            <person name="Gharbi K."/>
            <person name="Hall N."/>
            <person name="Watson M."/>
            <person name="Adriaenssens E.M."/>
            <person name="Foster-Nyarko E."/>
            <person name="Jarju S."/>
            <person name="Secka A."/>
            <person name="Antonio M."/>
            <person name="Oren A."/>
            <person name="Chaudhuri R.R."/>
            <person name="La Ragione R."/>
            <person name="Hildebrand F."/>
            <person name="Pallen M.J."/>
        </authorList>
    </citation>
    <scope>NUCLEOTIDE SEQUENCE</scope>
    <source>
        <strain evidence="5">11300</strain>
    </source>
</reference>
<dbReference type="Gene3D" id="1.10.10.10">
    <property type="entry name" value="Winged helix-like DNA-binding domain superfamily/Winged helix DNA-binding domain"/>
    <property type="match status" value="1"/>
</dbReference>
<feature type="domain" description="HTH gntR-type" evidence="4">
    <location>
        <begin position="4"/>
        <end position="71"/>
    </location>
</feature>
<protein>
    <submittedName>
        <fullName evidence="5">GntR family transcriptional regulator</fullName>
    </submittedName>
</protein>
<dbReference type="CDD" id="cd07377">
    <property type="entry name" value="WHTH_GntR"/>
    <property type="match status" value="1"/>
</dbReference>
<dbReference type="GO" id="GO:0003677">
    <property type="term" value="F:DNA binding"/>
    <property type="evidence" value="ECO:0007669"/>
    <property type="project" value="UniProtKB-KW"/>
</dbReference>
<dbReference type="PROSITE" id="PS50949">
    <property type="entry name" value="HTH_GNTR"/>
    <property type="match status" value="1"/>
</dbReference>
<evidence type="ECO:0000313" key="6">
    <source>
        <dbReference type="Proteomes" id="UP000824091"/>
    </source>
</evidence>
<dbReference type="InterPro" id="IPR008920">
    <property type="entry name" value="TF_FadR/GntR_C"/>
</dbReference>
<evidence type="ECO:0000256" key="2">
    <source>
        <dbReference type="ARBA" id="ARBA00023125"/>
    </source>
</evidence>
<dbReference type="SUPFAM" id="SSF48008">
    <property type="entry name" value="GntR ligand-binding domain-like"/>
    <property type="match status" value="1"/>
</dbReference>
<dbReference type="Proteomes" id="UP000824091">
    <property type="component" value="Unassembled WGS sequence"/>
</dbReference>
<organism evidence="5 6">
    <name type="scientific">Candidatus Fimisoma avicola</name>
    <dbReference type="NCBI Taxonomy" id="2840826"/>
    <lineage>
        <taxon>Bacteria</taxon>
        <taxon>Bacillati</taxon>
        <taxon>Bacillota</taxon>
        <taxon>Clostridia</taxon>
        <taxon>Eubacteriales</taxon>
        <taxon>Candidatus Fimisoma</taxon>
    </lineage>
</organism>
<evidence type="ECO:0000256" key="1">
    <source>
        <dbReference type="ARBA" id="ARBA00023015"/>
    </source>
</evidence>
<sequence>MNKENLKKKVYDHIMEAIIQGEYSPDDILSESMLTEKYNVSKSPVREALVQLCSENVLKSIPRCGYMVVRITRSDIEDILDYRAAFEAGMLRQVIDSIEPHQLAELEEIDRLCTGEEAIRDFWKHWEYNKKFHLELMSFSRNRFAYEALEQALDTLTRAYAQFYWNQWKEINFPADTKYHKDIIEAIKDKNADEAARYLMADMEDFGR</sequence>
<evidence type="ECO:0000313" key="5">
    <source>
        <dbReference type="EMBL" id="HIU27100.1"/>
    </source>
</evidence>